<dbReference type="Proteomes" id="UP000326268">
    <property type="component" value="Unassembled WGS sequence"/>
</dbReference>
<keyword evidence="1" id="KW-1133">Transmembrane helix</keyword>
<dbReference type="EMBL" id="ML737578">
    <property type="protein sequence ID" value="KAE8368988.1"/>
    <property type="molecule type" value="Genomic_DNA"/>
</dbReference>
<keyword evidence="1" id="KW-0812">Transmembrane</keyword>
<dbReference type="AlphaFoldDB" id="A0A5N7AIH0"/>
<reference evidence="2 3" key="1">
    <citation type="submission" date="2019-04" db="EMBL/GenBank/DDBJ databases">
        <title>Friends and foes A comparative genomics studyof 23 Aspergillus species from section Flavi.</title>
        <authorList>
            <consortium name="DOE Joint Genome Institute"/>
            <person name="Kjaerbolling I."/>
            <person name="Vesth T."/>
            <person name="Frisvad J.C."/>
            <person name="Nybo J.L."/>
            <person name="Theobald S."/>
            <person name="Kildgaard S."/>
            <person name="Isbrandt T."/>
            <person name="Kuo A."/>
            <person name="Sato A."/>
            <person name="Lyhne E.K."/>
            <person name="Kogle M.E."/>
            <person name="Wiebenga A."/>
            <person name="Kun R.S."/>
            <person name="Lubbers R.J."/>
            <person name="Makela M.R."/>
            <person name="Barry K."/>
            <person name="Chovatia M."/>
            <person name="Clum A."/>
            <person name="Daum C."/>
            <person name="Haridas S."/>
            <person name="He G."/>
            <person name="LaButti K."/>
            <person name="Lipzen A."/>
            <person name="Mondo S."/>
            <person name="Riley R."/>
            <person name="Salamov A."/>
            <person name="Simmons B.A."/>
            <person name="Magnuson J.K."/>
            <person name="Henrissat B."/>
            <person name="Mortensen U.H."/>
            <person name="Larsen T.O."/>
            <person name="Devries R.P."/>
            <person name="Grigoriev I.V."/>
            <person name="Machida M."/>
            <person name="Baker S.E."/>
            <person name="Andersen M.R."/>
        </authorList>
    </citation>
    <scope>NUCLEOTIDE SEQUENCE [LARGE SCALE GENOMIC DNA]</scope>
    <source>
        <strain evidence="2 3">CBS 763.97</strain>
    </source>
</reference>
<protein>
    <submittedName>
        <fullName evidence="2">Uncharacterized protein</fullName>
    </submittedName>
</protein>
<organism evidence="2 3">
    <name type="scientific">Aspergillus caelatus</name>
    <dbReference type="NCBI Taxonomy" id="61420"/>
    <lineage>
        <taxon>Eukaryota</taxon>
        <taxon>Fungi</taxon>
        <taxon>Dikarya</taxon>
        <taxon>Ascomycota</taxon>
        <taxon>Pezizomycotina</taxon>
        <taxon>Eurotiomycetes</taxon>
        <taxon>Eurotiomycetidae</taxon>
        <taxon>Eurotiales</taxon>
        <taxon>Aspergillaceae</taxon>
        <taxon>Aspergillus</taxon>
        <taxon>Aspergillus subgen. Circumdati</taxon>
    </lineage>
</organism>
<keyword evidence="1" id="KW-0472">Membrane</keyword>
<dbReference type="GeneID" id="43660561"/>
<name>A0A5N7AIH0_9EURO</name>
<feature type="transmembrane region" description="Helical" evidence="1">
    <location>
        <begin position="48"/>
        <end position="66"/>
    </location>
</feature>
<dbReference type="RefSeq" id="XP_031932069.1">
    <property type="nucleotide sequence ID" value="XM_032076115.1"/>
</dbReference>
<gene>
    <name evidence="2" type="ORF">BDV27DRAFT_24412</name>
</gene>
<evidence type="ECO:0000313" key="3">
    <source>
        <dbReference type="Proteomes" id="UP000326268"/>
    </source>
</evidence>
<sequence length="86" mass="9864">MPMCHTTIHGSLTSEVCLEFEWQYYLKRNAAQLMSVVTKGSPRHVEVVAFHTFTLTVTLSYVIFLCPKPAFITRFPAWRLPHVAPI</sequence>
<keyword evidence="3" id="KW-1185">Reference proteome</keyword>
<proteinExistence type="predicted"/>
<evidence type="ECO:0000256" key="1">
    <source>
        <dbReference type="SAM" id="Phobius"/>
    </source>
</evidence>
<accession>A0A5N7AIH0</accession>
<evidence type="ECO:0000313" key="2">
    <source>
        <dbReference type="EMBL" id="KAE8368988.1"/>
    </source>
</evidence>